<evidence type="ECO:0000313" key="2">
    <source>
        <dbReference type="Proteomes" id="UP000018040"/>
    </source>
</evidence>
<dbReference type="Pfam" id="PF02443">
    <property type="entry name" value="Circo_capsid"/>
    <property type="match status" value="1"/>
</dbReference>
<dbReference type="AlphaFoldDB" id="V6TNH8"/>
<proteinExistence type="predicted"/>
<accession>V6TNH8</accession>
<reference evidence="2" key="1">
    <citation type="submission" date="2012-02" db="EMBL/GenBank/DDBJ databases">
        <title>Genome sequencing of Giardia lamblia Genotypes A2 and B isolates (DH and GS) and comparative analysis with the genomes of Genotypes A1 and E (WB and Pig).</title>
        <authorList>
            <person name="Adam R."/>
            <person name="Dahlstrom E."/>
            <person name="Martens C."/>
            <person name="Bruno D."/>
            <person name="Barbian K."/>
            <person name="Porcella S.F."/>
            <person name="Nash T."/>
        </authorList>
    </citation>
    <scope>NUCLEOTIDE SEQUENCE</scope>
    <source>
        <strain evidence="2">GS</strain>
    </source>
</reference>
<gene>
    <name evidence="1" type="ORF">GSB_154676</name>
</gene>
<dbReference type="InterPro" id="IPR003383">
    <property type="entry name" value="Circovirus_capsid"/>
</dbReference>
<dbReference type="EMBL" id="AHHH01000265">
    <property type="protein sequence ID" value="ESU40271.1"/>
    <property type="molecule type" value="Genomic_DNA"/>
</dbReference>
<sequence length="247" mass="29341">MARRYGKFRKRRFRKFKRRPMRRLKRRYRRTRRPKTTSSIVCLSYETAWQPQSVSDPTKHYAFSFAPYESHAFREYKTVYSHYRILKAKMYLAVQYPDNAFQNVTNYLVVGSRPFAPVAEPIQSYPSGDWVPMAKEAELRQSRWQKMHYPNTTTQLVTIGFYPYTMVATLGPAELAKDGFFQRIWEGKKWTPFTWAWNPDNVSNSDSIGVKYYGPYVVRNYANINKVPGTPTINVQVKYWCQFKGQR</sequence>
<evidence type="ECO:0000313" key="1">
    <source>
        <dbReference type="EMBL" id="ESU40271.1"/>
    </source>
</evidence>
<dbReference type="VEuPathDB" id="GiardiaDB:GL50581_100"/>
<dbReference type="Proteomes" id="UP000018040">
    <property type="component" value="Unassembled WGS sequence"/>
</dbReference>
<reference evidence="1 2" key="2">
    <citation type="journal article" date="2013" name="Genome Biol. Evol.">
        <title>Genome sequencing of Giardia lamblia genotypes A2 and B isolates (DH and GS) and comparative analysis with the genomes of genotypes A1 and E (WB and Pig).</title>
        <authorList>
            <person name="Adam R.D."/>
            <person name="Dahlstrom E.W."/>
            <person name="Martens C.A."/>
            <person name="Bruno D.P."/>
            <person name="Barbian K.D."/>
            <person name="Ricklefs S.M."/>
            <person name="Hernandez M.M."/>
            <person name="Narla N.P."/>
            <person name="Patel R.B."/>
            <person name="Porcella S.F."/>
            <person name="Nash T.E."/>
        </authorList>
    </citation>
    <scope>NUCLEOTIDE SEQUENCE [LARGE SCALE GENOMIC DNA]</scope>
    <source>
        <strain evidence="1 2">GS</strain>
    </source>
</reference>
<protein>
    <recommendedName>
        <fullName evidence="3">Capsid protein</fullName>
    </recommendedName>
</protein>
<evidence type="ECO:0008006" key="3">
    <source>
        <dbReference type="Google" id="ProtNLM"/>
    </source>
</evidence>
<name>V6TNH8_GIAIN</name>
<organism evidence="1 2">
    <name type="scientific">Giardia intestinalis</name>
    <name type="common">Giardia lamblia</name>
    <dbReference type="NCBI Taxonomy" id="5741"/>
    <lineage>
        <taxon>Eukaryota</taxon>
        <taxon>Metamonada</taxon>
        <taxon>Diplomonadida</taxon>
        <taxon>Hexamitidae</taxon>
        <taxon>Giardiinae</taxon>
        <taxon>Giardia</taxon>
    </lineage>
</organism>
<comment type="caution">
    <text evidence="1">The sequence shown here is derived from an EMBL/GenBank/DDBJ whole genome shotgun (WGS) entry which is preliminary data.</text>
</comment>